<keyword evidence="3 8" id="KW-0479">Metal-binding</keyword>
<reference evidence="10 11" key="1">
    <citation type="submission" date="2023-03" db="EMBL/GenBank/DDBJ databases">
        <title>YIM 133296 draft genome.</title>
        <authorList>
            <person name="Xiong L."/>
        </authorList>
    </citation>
    <scope>NUCLEOTIDE SEQUENCE [LARGE SCALE GENOMIC DNA]</scope>
    <source>
        <strain evidence="10 11">YIM 133296</strain>
    </source>
</reference>
<feature type="binding site" evidence="8">
    <location>
        <position position="452"/>
    </location>
    <ligand>
        <name>Zn(2+)</name>
        <dbReference type="ChEBI" id="CHEBI:29105"/>
        <label>1</label>
    </ligand>
</feature>
<dbReference type="InterPro" id="IPR027417">
    <property type="entry name" value="P-loop_NTPase"/>
</dbReference>
<evidence type="ECO:0000256" key="1">
    <source>
        <dbReference type="ARBA" id="ARBA00022515"/>
    </source>
</evidence>
<dbReference type="Gene3D" id="3.40.1440.60">
    <property type="entry name" value="PriA, 3(prime) DNA-binding domain"/>
    <property type="match status" value="1"/>
</dbReference>
<keyword evidence="2 8" id="KW-0235">DNA replication</keyword>
<feature type="binding site" evidence="8">
    <location>
        <position position="422"/>
    </location>
    <ligand>
        <name>Zn(2+)</name>
        <dbReference type="ChEBI" id="CHEBI:29105"/>
        <label>2</label>
    </ligand>
</feature>
<evidence type="ECO:0000313" key="10">
    <source>
        <dbReference type="EMBL" id="MDF8264146.1"/>
    </source>
</evidence>
<evidence type="ECO:0000256" key="6">
    <source>
        <dbReference type="ARBA" id="ARBA00022840"/>
    </source>
</evidence>
<evidence type="ECO:0000256" key="2">
    <source>
        <dbReference type="ARBA" id="ARBA00022705"/>
    </source>
</evidence>
<dbReference type="InterPro" id="IPR042115">
    <property type="entry name" value="PriA_3primeBD_sf"/>
</dbReference>
<evidence type="ECO:0000313" key="11">
    <source>
        <dbReference type="Proteomes" id="UP001528912"/>
    </source>
</evidence>
<comment type="caution">
    <text evidence="10">The sequence shown here is derived from an EMBL/GenBank/DDBJ whole genome shotgun (WGS) entry which is preliminary data.</text>
</comment>
<protein>
    <recommendedName>
        <fullName evidence="8">Probable replication restart protein PriA</fullName>
    </recommendedName>
    <alternativeName>
        <fullName evidence="8">Putative ATP-dependent DNA helicase PriA</fullName>
    </alternativeName>
</protein>
<comment type="function">
    <text evidence="8">Initiates the restart of stalled replication forks, which reloads the replicative helicase on sites other than the origin of replication. Recognizes and binds to abandoned replication forks and remodels them to uncover a helicase loading site. Promotes assembly of the primosome at these replication forks.</text>
</comment>
<dbReference type="PANTHER" id="PTHR30580:SF0">
    <property type="entry name" value="PRIMOSOMAL PROTEIN N"/>
    <property type="match status" value="1"/>
</dbReference>
<evidence type="ECO:0000256" key="5">
    <source>
        <dbReference type="ARBA" id="ARBA00022833"/>
    </source>
</evidence>
<feature type="binding site" evidence="8">
    <location>
        <position position="443"/>
    </location>
    <ligand>
        <name>Zn(2+)</name>
        <dbReference type="ChEBI" id="CHEBI:29105"/>
        <label>2</label>
    </ligand>
</feature>
<evidence type="ECO:0000256" key="3">
    <source>
        <dbReference type="ARBA" id="ARBA00022723"/>
    </source>
</evidence>
<evidence type="ECO:0000259" key="9">
    <source>
        <dbReference type="Pfam" id="PF17764"/>
    </source>
</evidence>
<keyword evidence="4 8" id="KW-0547">Nucleotide-binding</keyword>
<sequence>MSPQEPAQAAPEQLALLRGAVPSAPPRDDGPQLAPTRPVAVVHVDTGLPHLDRPFEYVVPAELDEAAQPGCRLKVRFAGKDVDGYLLERRDQAEHTGRLAPLRRVVSTEPVLTPRTLAVCRTIAERYAGTLGDVLRLAIPPRHARAEKALPLEPAERARTPEPTGAPWQRYVAGPALLTRIGAGESPAASWIARPTTDPALDWPAALADLALATLRSGRGVVLVAPDGRDVDRLDAALTQRLGAGQHVRLGAEQGPQARYTAWLKVLRGHVRCVVGTRAAAYAPVQDLGLLACWDDGDDALSEPRAPYPHTRDVLAVRAELEGAALVLGGFTRSVPVQAWLGAGRVRGVEAPRGRSDLPRVVVAGDDIDIERTGPAARAHLPSRAWEAARAALARGPVLVQVPRRGYLPALSCQRCRTPARCAHCHGPLALDAAGRRPVCRWCGRVEGAFCCPECESTQLRSTVVGARRTAEELGRAFPGVPLHRSGAGEVVDDVGSAPALVVATPGAEPLADGGYAATLLLDAWALLERPVLEAQAETLRRWTAAAALTRPGPDGVVVVCGAPSHATVPAVEALVRWAPAWFADRELRERAELQLPPAQWVAELTGPRLALADALRELDLPGEAEVLGPLPSLRRDDAGDQQRALLRCPYPVAPDVLTALRSMRAARSAHKELASIGVRVDPDPSLL</sequence>
<comment type="cofactor">
    <cofactor evidence="8">
        <name>Zn(2+)</name>
        <dbReference type="ChEBI" id="CHEBI:29105"/>
    </cofactor>
    <text evidence="8">Binds 2 zinc ions per subunit.</text>
</comment>
<evidence type="ECO:0000256" key="7">
    <source>
        <dbReference type="ARBA" id="ARBA00023125"/>
    </source>
</evidence>
<dbReference type="HAMAP" id="MF_00983">
    <property type="entry name" value="PriA"/>
    <property type="match status" value="1"/>
</dbReference>
<dbReference type="RefSeq" id="WP_277191770.1">
    <property type="nucleotide sequence ID" value="NZ_JAROAV010000024.1"/>
</dbReference>
<feature type="domain" description="Primosomal protein N' 3' DNA-binding" evidence="9">
    <location>
        <begin position="49"/>
        <end position="140"/>
    </location>
</feature>
<keyword evidence="5 8" id="KW-0862">Zinc</keyword>
<name>A0ABT6CA28_9MICO</name>
<keyword evidence="6 8" id="KW-0067">ATP-binding</keyword>
<evidence type="ECO:0000256" key="8">
    <source>
        <dbReference type="HAMAP-Rule" id="MF_00983"/>
    </source>
</evidence>
<feature type="binding site" evidence="8">
    <location>
        <position position="416"/>
    </location>
    <ligand>
        <name>Zn(2+)</name>
        <dbReference type="ChEBI" id="CHEBI:29105"/>
        <label>1</label>
    </ligand>
</feature>
<gene>
    <name evidence="8" type="primary">priA</name>
    <name evidence="10" type="ORF">P4R38_07835</name>
</gene>
<dbReference type="Proteomes" id="UP001528912">
    <property type="component" value="Unassembled WGS sequence"/>
</dbReference>
<comment type="caution">
    <text evidence="8">As this protein does not have any detectable helicase domains, it probably does not have helicase activity.</text>
</comment>
<feature type="binding site" evidence="8">
    <location>
        <position position="455"/>
    </location>
    <ligand>
        <name>Zn(2+)</name>
        <dbReference type="ChEBI" id="CHEBI:29105"/>
        <label>1</label>
    </ligand>
</feature>
<evidence type="ECO:0000256" key="4">
    <source>
        <dbReference type="ARBA" id="ARBA00022741"/>
    </source>
</evidence>
<comment type="similarity">
    <text evidence="8">Belongs to the helicase family. PriA subfamily.</text>
</comment>
<dbReference type="Gene3D" id="3.40.50.300">
    <property type="entry name" value="P-loop containing nucleotide triphosphate hydrolases"/>
    <property type="match status" value="1"/>
</dbReference>
<dbReference type="PANTHER" id="PTHR30580">
    <property type="entry name" value="PRIMOSOMAL PROTEIN N"/>
    <property type="match status" value="1"/>
</dbReference>
<dbReference type="Pfam" id="PF17764">
    <property type="entry name" value="PriA_3primeBD"/>
    <property type="match status" value="1"/>
</dbReference>
<feature type="binding site" evidence="8">
    <location>
        <position position="440"/>
    </location>
    <ligand>
        <name>Zn(2+)</name>
        <dbReference type="ChEBI" id="CHEBI:29105"/>
        <label>2</label>
    </ligand>
</feature>
<dbReference type="InterPro" id="IPR005259">
    <property type="entry name" value="PriA"/>
</dbReference>
<feature type="binding site" evidence="8">
    <location>
        <position position="425"/>
    </location>
    <ligand>
        <name>Zn(2+)</name>
        <dbReference type="ChEBI" id="CHEBI:29105"/>
        <label>2</label>
    </ligand>
</feature>
<feature type="binding site" evidence="8">
    <location>
        <position position="413"/>
    </location>
    <ligand>
        <name>Zn(2+)</name>
        <dbReference type="ChEBI" id="CHEBI:29105"/>
        <label>1</label>
    </ligand>
</feature>
<dbReference type="InterPro" id="IPR041222">
    <property type="entry name" value="PriA_3primeBD"/>
</dbReference>
<accession>A0ABT6CA28</accession>
<keyword evidence="7 8" id="KW-0238">DNA-binding</keyword>
<proteinExistence type="inferred from homology"/>
<dbReference type="EMBL" id="JAROAV010000024">
    <property type="protein sequence ID" value="MDF8264146.1"/>
    <property type="molecule type" value="Genomic_DNA"/>
</dbReference>
<comment type="subunit">
    <text evidence="8">Component of the replication restart primosome.</text>
</comment>
<organism evidence="10 11">
    <name type="scientific">Luteipulveratus flavus</name>
    <dbReference type="NCBI Taxonomy" id="3031728"/>
    <lineage>
        <taxon>Bacteria</taxon>
        <taxon>Bacillati</taxon>
        <taxon>Actinomycetota</taxon>
        <taxon>Actinomycetes</taxon>
        <taxon>Micrococcales</taxon>
        <taxon>Dermacoccaceae</taxon>
        <taxon>Luteipulveratus</taxon>
    </lineage>
</organism>
<keyword evidence="1 8" id="KW-0639">Primosome</keyword>
<keyword evidence="11" id="KW-1185">Reference proteome</keyword>